<sequence length="140" mass="14950">MSSHHHSFRGSSSPSAVPPVPDHDTPADPSITTATATQVVPSHGDLFDPSAATSIQIHGALTSTSLSTTTPSDPSSSSWSSRINRQRTASIDPPSKRRKQTDSTNSSSTIEATEVLPSDVWWFKFGCCGGSQQVWQEKKV</sequence>
<organism evidence="2 3">
    <name type="scientific">Trapa natans</name>
    <name type="common">Water chestnut</name>
    <dbReference type="NCBI Taxonomy" id="22666"/>
    <lineage>
        <taxon>Eukaryota</taxon>
        <taxon>Viridiplantae</taxon>
        <taxon>Streptophyta</taxon>
        <taxon>Embryophyta</taxon>
        <taxon>Tracheophyta</taxon>
        <taxon>Spermatophyta</taxon>
        <taxon>Magnoliopsida</taxon>
        <taxon>eudicotyledons</taxon>
        <taxon>Gunneridae</taxon>
        <taxon>Pentapetalae</taxon>
        <taxon>rosids</taxon>
        <taxon>malvids</taxon>
        <taxon>Myrtales</taxon>
        <taxon>Lythraceae</taxon>
        <taxon>Trapa</taxon>
    </lineage>
</organism>
<feature type="compositionally biased region" description="Polar residues" evidence="1">
    <location>
        <begin position="102"/>
        <end position="111"/>
    </location>
</feature>
<feature type="compositionally biased region" description="Low complexity" evidence="1">
    <location>
        <begin position="61"/>
        <end position="81"/>
    </location>
</feature>
<dbReference type="EMBL" id="JAXQNO010000021">
    <property type="protein sequence ID" value="KAK4768912.1"/>
    <property type="molecule type" value="Genomic_DNA"/>
</dbReference>
<feature type="compositionally biased region" description="Polar residues" evidence="1">
    <location>
        <begin position="30"/>
        <end position="40"/>
    </location>
</feature>
<proteinExistence type="predicted"/>
<gene>
    <name evidence="2" type="ORF">SAY86_027062</name>
</gene>
<protein>
    <submittedName>
        <fullName evidence="2">Uncharacterized protein</fullName>
    </submittedName>
</protein>
<evidence type="ECO:0000256" key="1">
    <source>
        <dbReference type="SAM" id="MobiDB-lite"/>
    </source>
</evidence>
<accession>A0AAN7KLV4</accession>
<name>A0AAN7KLV4_TRANT</name>
<dbReference type="Proteomes" id="UP001346149">
    <property type="component" value="Unassembled WGS sequence"/>
</dbReference>
<reference evidence="2 3" key="1">
    <citation type="journal article" date="2023" name="Hortic Res">
        <title>Pangenome of water caltrop reveals structural variations and asymmetric subgenome divergence after allopolyploidization.</title>
        <authorList>
            <person name="Zhang X."/>
            <person name="Chen Y."/>
            <person name="Wang L."/>
            <person name="Yuan Y."/>
            <person name="Fang M."/>
            <person name="Shi L."/>
            <person name="Lu R."/>
            <person name="Comes H.P."/>
            <person name="Ma Y."/>
            <person name="Chen Y."/>
            <person name="Huang G."/>
            <person name="Zhou Y."/>
            <person name="Zheng Z."/>
            <person name="Qiu Y."/>
        </authorList>
    </citation>
    <scope>NUCLEOTIDE SEQUENCE [LARGE SCALE GENOMIC DNA]</scope>
    <source>
        <strain evidence="2">F231</strain>
    </source>
</reference>
<keyword evidence="3" id="KW-1185">Reference proteome</keyword>
<comment type="caution">
    <text evidence="2">The sequence shown here is derived from an EMBL/GenBank/DDBJ whole genome shotgun (WGS) entry which is preliminary data.</text>
</comment>
<evidence type="ECO:0000313" key="2">
    <source>
        <dbReference type="EMBL" id="KAK4768912.1"/>
    </source>
</evidence>
<dbReference type="AlphaFoldDB" id="A0AAN7KLV4"/>
<feature type="region of interest" description="Disordered" evidence="1">
    <location>
        <begin position="1"/>
        <end position="111"/>
    </location>
</feature>
<evidence type="ECO:0000313" key="3">
    <source>
        <dbReference type="Proteomes" id="UP001346149"/>
    </source>
</evidence>